<dbReference type="RefSeq" id="WP_103554572.1">
    <property type="nucleotide sequence ID" value="NZ_JBHJSK010000019.1"/>
</dbReference>
<accession>A0A2I0SC14</accession>
<proteinExistence type="predicted"/>
<dbReference type="Proteomes" id="UP000236178">
    <property type="component" value="Unassembled WGS sequence"/>
</dbReference>
<sequence>MPTTAADARTRLRDIYADAHEQTLHPNLLGWPGPPDAAELDFISRVVYDQPGRSLGGCAYLVKELAQLAEIERHLSAVFGIITAQLGADDSALSEGYDLHHALNLFAAEEYIHSDFFYRYVRELAGADIKLADSLFMERLALYEGDDSPYVKLAAMCMAAYVGESVITVFEKRTAHLDPRRERFLTRLLWAHGMDEARHVQVDHVVINHVIPSLTAAERDRAFEIFCATEELNAELGGRFQQLVRDQFGLDHTPGNRAWEVQQELGQVFRRALAESWPPVPVDERLDDTTRALLLDFAGDERVHA</sequence>
<protein>
    <submittedName>
        <fullName evidence="1">Uncharacterized protein</fullName>
    </submittedName>
</protein>
<dbReference type="OrthoDB" id="4067838at2"/>
<dbReference type="Gene3D" id="1.10.620.20">
    <property type="entry name" value="Ribonucleotide Reductase, subunit A"/>
    <property type="match status" value="1"/>
</dbReference>
<evidence type="ECO:0000313" key="2">
    <source>
        <dbReference type="Proteomes" id="UP000236178"/>
    </source>
</evidence>
<organism evidence="1 2">
    <name type="scientific">Streptomyces populi</name>
    <dbReference type="NCBI Taxonomy" id="2058924"/>
    <lineage>
        <taxon>Bacteria</taxon>
        <taxon>Bacillati</taxon>
        <taxon>Actinomycetota</taxon>
        <taxon>Actinomycetes</taxon>
        <taxon>Kitasatosporales</taxon>
        <taxon>Streptomycetaceae</taxon>
        <taxon>Streptomyces</taxon>
    </lineage>
</organism>
<dbReference type="InterPro" id="IPR009078">
    <property type="entry name" value="Ferritin-like_SF"/>
</dbReference>
<keyword evidence="2" id="KW-1185">Reference proteome</keyword>
<reference evidence="1 2" key="1">
    <citation type="submission" date="2017-12" db="EMBL/GenBank/DDBJ databases">
        <title>Streptomyces populusis sp. nov., a novel endophytic actinobacterium isolated from stems of Populus adenopoda Maxim.</title>
        <authorList>
            <person name="Wang Z."/>
        </authorList>
    </citation>
    <scope>NUCLEOTIDE SEQUENCE [LARGE SCALE GENOMIC DNA]</scope>
    <source>
        <strain evidence="1 2">A249</strain>
    </source>
</reference>
<dbReference type="GO" id="GO:0016491">
    <property type="term" value="F:oxidoreductase activity"/>
    <property type="evidence" value="ECO:0007669"/>
    <property type="project" value="InterPro"/>
</dbReference>
<gene>
    <name evidence="1" type="ORF">CW362_40375</name>
</gene>
<dbReference type="EMBL" id="PJOS01000173">
    <property type="protein sequence ID" value="PKT67460.1"/>
    <property type="molecule type" value="Genomic_DNA"/>
</dbReference>
<dbReference type="AlphaFoldDB" id="A0A2I0SC14"/>
<dbReference type="InterPro" id="IPR012348">
    <property type="entry name" value="RNR-like"/>
</dbReference>
<comment type="caution">
    <text evidence="1">The sequence shown here is derived from an EMBL/GenBank/DDBJ whole genome shotgun (WGS) entry which is preliminary data.</text>
</comment>
<evidence type="ECO:0000313" key="1">
    <source>
        <dbReference type="EMBL" id="PKT67460.1"/>
    </source>
</evidence>
<name>A0A2I0SC14_9ACTN</name>
<dbReference type="SUPFAM" id="SSF47240">
    <property type="entry name" value="Ferritin-like"/>
    <property type="match status" value="1"/>
</dbReference>